<proteinExistence type="predicted"/>
<evidence type="ECO:0000256" key="1">
    <source>
        <dbReference type="SAM" id="MobiDB-lite"/>
    </source>
</evidence>
<feature type="region of interest" description="Disordered" evidence="1">
    <location>
        <begin position="102"/>
        <end position="121"/>
    </location>
</feature>
<reference evidence="2" key="1">
    <citation type="submission" date="2013-07" db="EMBL/GenBank/DDBJ databases">
        <title>Midgut Transcriptome Profiling of Anoplphora glabripennis, a Lignocellulose Degrading, Wood-Boring Cerambycid.</title>
        <authorList>
            <person name="Scully E.D."/>
            <person name="Hoover K."/>
            <person name="Carlson J.E."/>
            <person name="Tien M."/>
            <person name="Geib S.M."/>
        </authorList>
    </citation>
    <scope>NUCLEOTIDE SEQUENCE</scope>
</reference>
<name>V5GAV4_ANOGL</name>
<sequence>MLMFGRNLETRLDLIRPSQYNINQEQHQKQIDNFNGKQKDITLGDSVFVKEFSNTSENIWMSGKIVNQVGNVMFDADLGGERIVRRHSNQLKKRDSVAYPLSTEVSENDNEKRESTESNLLTNTSNETILTSQDNNCNESSIIQNKNGTPCIQADDTNTLDKVERQNAADFVECSHRYFLRNRNK</sequence>
<dbReference type="AlphaFoldDB" id="V5GAV4"/>
<evidence type="ECO:0000313" key="2">
    <source>
        <dbReference type="EMBL" id="JAB67250.1"/>
    </source>
</evidence>
<protein>
    <submittedName>
        <fullName evidence="2">Uncharacterized protein</fullName>
    </submittedName>
</protein>
<organism evidence="2">
    <name type="scientific">Anoplophora glabripennis</name>
    <name type="common">Asian longhorn beetle</name>
    <name type="synonym">Anoplophora nobilis</name>
    <dbReference type="NCBI Taxonomy" id="217634"/>
    <lineage>
        <taxon>Eukaryota</taxon>
        <taxon>Metazoa</taxon>
        <taxon>Ecdysozoa</taxon>
        <taxon>Arthropoda</taxon>
        <taxon>Hexapoda</taxon>
        <taxon>Insecta</taxon>
        <taxon>Pterygota</taxon>
        <taxon>Neoptera</taxon>
        <taxon>Endopterygota</taxon>
        <taxon>Coleoptera</taxon>
        <taxon>Polyphaga</taxon>
        <taxon>Cucujiformia</taxon>
        <taxon>Chrysomeloidea</taxon>
        <taxon>Cerambycidae</taxon>
        <taxon>Lamiinae</taxon>
        <taxon>Lamiini</taxon>
        <taxon>Anoplophora</taxon>
    </lineage>
</organism>
<dbReference type="EMBL" id="GALX01001216">
    <property type="protein sequence ID" value="JAB67250.1"/>
    <property type="molecule type" value="Transcribed_RNA"/>
</dbReference>
<accession>V5GAV4</accession>